<evidence type="ECO:0000256" key="3">
    <source>
        <dbReference type="ARBA" id="ARBA00006793"/>
    </source>
</evidence>
<keyword evidence="5" id="KW-0547">Nucleotide-binding</keyword>
<evidence type="ECO:0000256" key="10">
    <source>
        <dbReference type="ARBA" id="ARBA00023204"/>
    </source>
</evidence>
<dbReference type="PANTHER" id="PTHR19306">
    <property type="entry name" value="STRUCTURAL MAINTENANCE OF CHROMOSOMES 5,6 SMC5, SMC6"/>
    <property type="match status" value="1"/>
</dbReference>
<evidence type="ECO:0000313" key="16">
    <source>
        <dbReference type="Proteomes" id="UP000758155"/>
    </source>
</evidence>
<evidence type="ECO:0000259" key="14">
    <source>
        <dbReference type="Pfam" id="PF02463"/>
    </source>
</evidence>
<feature type="compositionally biased region" description="Basic and acidic residues" evidence="13">
    <location>
        <begin position="1031"/>
        <end position="1040"/>
    </location>
</feature>
<feature type="coiled-coil region" evidence="12">
    <location>
        <begin position="712"/>
        <end position="746"/>
    </location>
</feature>
<dbReference type="PANTHER" id="PTHR19306:SF6">
    <property type="entry name" value="STRUCTURAL MAINTENANCE OF CHROMOSOMES PROTEIN 6"/>
    <property type="match status" value="1"/>
</dbReference>
<dbReference type="GO" id="GO:0005524">
    <property type="term" value="F:ATP binding"/>
    <property type="evidence" value="ECO:0007669"/>
    <property type="project" value="UniProtKB-KW"/>
</dbReference>
<dbReference type="GO" id="GO:0035861">
    <property type="term" value="C:site of double-strand break"/>
    <property type="evidence" value="ECO:0007669"/>
    <property type="project" value="TreeGrafter"/>
</dbReference>
<keyword evidence="11" id="KW-0539">Nucleus</keyword>
<evidence type="ECO:0000256" key="7">
    <source>
        <dbReference type="ARBA" id="ARBA00022840"/>
    </source>
</evidence>
<organism evidence="15 16">
    <name type="scientific">Didymella heteroderae</name>
    <dbReference type="NCBI Taxonomy" id="1769908"/>
    <lineage>
        <taxon>Eukaryota</taxon>
        <taxon>Fungi</taxon>
        <taxon>Dikarya</taxon>
        <taxon>Ascomycota</taxon>
        <taxon>Pezizomycotina</taxon>
        <taxon>Dothideomycetes</taxon>
        <taxon>Pleosporomycetidae</taxon>
        <taxon>Pleosporales</taxon>
        <taxon>Pleosporineae</taxon>
        <taxon>Didymellaceae</taxon>
        <taxon>Didymella</taxon>
    </lineage>
</organism>
<keyword evidence="4" id="KW-0158">Chromosome</keyword>
<evidence type="ECO:0000256" key="2">
    <source>
        <dbReference type="ARBA" id="ARBA00004286"/>
    </source>
</evidence>
<comment type="subcellular location">
    <subcellularLocation>
        <location evidence="2">Chromosome</location>
    </subcellularLocation>
    <subcellularLocation>
        <location evidence="1">Nucleus</location>
    </subcellularLocation>
</comment>
<feature type="region of interest" description="Disordered" evidence="13">
    <location>
        <begin position="1"/>
        <end position="59"/>
    </location>
</feature>
<sequence>MAAVMSAKRPRALTNGIDSVGGVGHNGRNKRARQSPPDEDERSDTDGDLNASDEDEQDVARENDQMIWQTQRVQKDFAAAKNQHNVPAECGIIEEIRCVNFMCHVNLVITLGPLINFIIGHNGSGKSAVLTALQICLGGKATATNRAQNLKSLIKEGESHGSVRVRIKNQGPLAFKPHEYGKSISVERHFSTNGTSGFKLRDENDRIVTTKKSELEDILDAFSLQIDNPMNVLTQDMARQFLNHSTPRDKYKFFLSGTQLETLHRDYQQIESSLELMNSRQQVTEEIVKSKEKEMRELMTKARSAGKLEIMRARERELQAQAVWAKVEEEERELGEVEKEIVRIDEIIERKTAEANQTSEAFERADAAVTGAQEDVTDVTTQMEPKQQAAQECKETFEEVKQQLLTLQSDERNAKGDVTMKRKRVAQLQSEIEQHKQRQAEADNGMYAEKQQELEDARADCTQKAEALAAHGESLPELQRLLRDMQKEKTQADQATERAQKDEDRIKGTIRSLKGDSRDWMVAYQNPDKLRNLLKAVAADRRFRDKDNVIGPLGRHVKLVEPDWGYILEKQFGSTLNGFVVTNKPDQAILGELMRKCNWQGPIFIGSDRRIDTSRHEPDASLLTWLRALKIENNLVKNQFIINQGIEQTVLIEKSDDGAQFMKERGPLSTNVKMCFTFSNGDKRRGRVINYTGAGGINNSPIDEYRGQLRMQVDKEAQIRQEEQQLEVAQQATHEARQESNRLMEQVNSCKANEANHSRLGKQRRHALQKAQDRVEKLEGELSDATPDAAAIEVLEEQLMTAQEEQKRCEDIFEDVVAKKVELGDENAVNMRALQAAQREVKDLEFRLAKAQARVRTMQDQREDALKAKNKLLDSIQKVEDNKKLWEEERISKQADVDERIAEASRAAPRVPVPAGKSFDDLVASYHKLVKTREDTEKQLGGSQQDLLAQANEAKRVYNAAAGEADSIKQIKNHLIRTLQHRQVRWKQFRSGISVRARVTFGYLLSERKFRGTLQIDHKNQALDINVQPDSTEKSGDGRQTKTLSGGEKSFSTVCLLLSLWDAMGSPIRCLDEFDVFMDSVNRDRSMNMIIAAARRSVGRQFIFITPQSMNNVQQDSDVRITRMSDPERGQTALNFSRT</sequence>
<evidence type="ECO:0000256" key="5">
    <source>
        <dbReference type="ARBA" id="ARBA00022741"/>
    </source>
</evidence>
<dbReference type="GO" id="GO:0005634">
    <property type="term" value="C:nucleus"/>
    <property type="evidence" value="ECO:0007669"/>
    <property type="project" value="UniProtKB-SubCell"/>
</dbReference>
<keyword evidence="16" id="KW-1185">Reference proteome</keyword>
<dbReference type="GO" id="GO:0000724">
    <property type="term" value="P:double-strand break repair via homologous recombination"/>
    <property type="evidence" value="ECO:0007669"/>
    <property type="project" value="TreeGrafter"/>
</dbReference>
<keyword evidence="7" id="KW-0067">ATP-binding</keyword>
<dbReference type="InterPro" id="IPR027417">
    <property type="entry name" value="P-loop_NTPase"/>
</dbReference>
<protein>
    <submittedName>
        <fullName evidence="15">Structural maintenance of chromosomes protein 6</fullName>
    </submittedName>
</protein>
<keyword evidence="9" id="KW-0233">DNA recombination</keyword>
<comment type="similarity">
    <text evidence="3">Belongs to the SMC family. SMC6 subfamily.</text>
</comment>
<dbReference type="AlphaFoldDB" id="A0A9P5C630"/>
<evidence type="ECO:0000256" key="12">
    <source>
        <dbReference type="SAM" id="Coils"/>
    </source>
</evidence>
<evidence type="ECO:0000313" key="15">
    <source>
        <dbReference type="EMBL" id="KAF3047519.1"/>
    </source>
</evidence>
<keyword evidence="8 12" id="KW-0175">Coiled coil</keyword>
<dbReference type="Proteomes" id="UP000758155">
    <property type="component" value="Unassembled WGS sequence"/>
</dbReference>
<gene>
    <name evidence="15" type="primary">SMC6</name>
    <name evidence="15" type="ORF">E8E12_009794</name>
</gene>
<feature type="coiled-coil region" evidence="12">
    <location>
        <begin position="792"/>
        <end position="896"/>
    </location>
</feature>
<keyword evidence="6" id="KW-0227">DNA damage</keyword>
<evidence type="ECO:0000256" key="6">
    <source>
        <dbReference type="ARBA" id="ARBA00022763"/>
    </source>
</evidence>
<evidence type="ECO:0000256" key="13">
    <source>
        <dbReference type="SAM" id="MobiDB-lite"/>
    </source>
</evidence>
<dbReference type="GO" id="GO:0003684">
    <property type="term" value="F:damaged DNA binding"/>
    <property type="evidence" value="ECO:0007669"/>
    <property type="project" value="TreeGrafter"/>
</dbReference>
<evidence type="ECO:0000256" key="11">
    <source>
        <dbReference type="ARBA" id="ARBA00023242"/>
    </source>
</evidence>
<comment type="caution">
    <text evidence="15">The sequence shown here is derived from an EMBL/GenBank/DDBJ whole genome shotgun (WGS) entry which is preliminary data.</text>
</comment>
<feature type="domain" description="RecF/RecN/SMC N-terminal" evidence="14">
    <location>
        <begin position="93"/>
        <end position="1122"/>
    </location>
</feature>
<dbReference type="Gene3D" id="3.40.50.300">
    <property type="entry name" value="P-loop containing nucleotide triphosphate hydrolases"/>
    <property type="match status" value="2"/>
</dbReference>
<evidence type="ECO:0000256" key="8">
    <source>
        <dbReference type="ARBA" id="ARBA00023054"/>
    </source>
</evidence>
<accession>A0A9P5C630</accession>
<dbReference type="SUPFAM" id="SSF52540">
    <property type="entry name" value="P-loop containing nucleoside triphosphate hydrolases"/>
    <property type="match status" value="1"/>
</dbReference>
<dbReference type="GO" id="GO:0003697">
    <property type="term" value="F:single-stranded DNA binding"/>
    <property type="evidence" value="ECO:0007669"/>
    <property type="project" value="TreeGrafter"/>
</dbReference>
<dbReference type="EMBL" id="SWKV01000002">
    <property type="protein sequence ID" value="KAF3047519.1"/>
    <property type="molecule type" value="Genomic_DNA"/>
</dbReference>
<dbReference type="InterPro" id="IPR003395">
    <property type="entry name" value="RecF/RecN/SMC_N"/>
</dbReference>
<proteinExistence type="inferred from homology"/>
<feature type="coiled-coil region" evidence="12">
    <location>
        <begin position="390"/>
        <end position="505"/>
    </location>
</feature>
<dbReference type="GO" id="GO:0030915">
    <property type="term" value="C:Smc5-Smc6 complex"/>
    <property type="evidence" value="ECO:0007669"/>
    <property type="project" value="TreeGrafter"/>
</dbReference>
<evidence type="ECO:0000256" key="9">
    <source>
        <dbReference type="ARBA" id="ARBA00023172"/>
    </source>
</evidence>
<keyword evidence="10" id="KW-0234">DNA repair</keyword>
<feature type="region of interest" description="Disordered" evidence="13">
    <location>
        <begin position="1026"/>
        <end position="1045"/>
    </location>
</feature>
<dbReference type="OrthoDB" id="10072614at2759"/>
<evidence type="ECO:0000256" key="4">
    <source>
        <dbReference type="ARBA" id="ARBA00022454"/>
    </source>
</evidence>
<name>A0A9P5C630_9PLEO</name>
<reference evidence="15" key="1">
    <citation type="submission" date="2019-04" db="EMBL/GenBank/DDBJ databases">
        <title>Sequencing of skin fungus with MAO and IRED activity.</title>
        <authorList>
            <person name="Marsaioli A.J."/>
            <person name="Bonatto J.M.C."/>
            <person name="Reis Junior O."/>
        </authorList>
    </citation>
    <scope>NUCLEOTIDE SEQUENCE</scope>
    <source>
        <strain evidence="15">28M1</strain>
    </source>
</reference>
<feature type="compositionally biased region" description="Acidic residues" evidence="13">
    <location>
        <begin position="37"/>
        <end position="57"/>
    </location>
</feature>
<evidence type="ECO:0000256" key="1">
    <source>
        <dbReference type="ARBA" id="ARBA00004123"/>
    </source>
</evidence>
<dbReference type="Pfam" id="PF02463">
    <property type="entry name" value="SMC_N"/>
    <property type="match status" value="1"/>
</dbReference>